<dbReference type="EMBL" id="GBXM01092395">
    <property type="protein sequence ID" value="JAH16182.1"/>
    <property type="molecule type" value="Transcribed_RNA"/>
</dbReference>
<organism evidence="1">
    <name type="scientific">Anguilla anguilla</name>
    <name type="common">European freshwater eel</name>
    <name type="synonym">Muraena anguilla</name>
    <dbReference type="NCBI Taxonomy" id="7936"/>
    <lineage>
        <taxon>Eukaryota</taxon>
        <taxon>Metazoa</taxon>
        <taxon>Chordata</taxon>
        <taxon>Craniata</taxon>
        <taxon>Vertebrata</taxon>
        <taxon>Euteleostomi</taxon>
        <taxon>Actinopterygii</taxon>
        <taxon>Neopterygii</taxon>
        <taxon>Teleostei</taxon>
        <taxon>Anguilliformes</taxon>
        <taxon>Anguillidae</taxon>
        <taxon>Anguilla</taxon>
    </lineage>
</organism>
<name>A0A0E9QI39_ANGAN</name>
<reference evidence="1" key="2">
    <citation type="journal article" date="2015" name="Fish Shellfish Immunol.">
        <title>Early steps in the European eel (Anguilla anguilla)-Vibrio vulnificus interaction in the gills: Role of the RtxA13 toxin.</title>
        <authorList>
            <person name="Callol A."/>
            <person name="Pajuelo D."/>
            <person name="Ebbesson L."/>
            <person name="Teles M."/>
            <person name="MacKenzie S."/>
            <person name="Amaro C."/>
        </authorList>
    </citation>
    <scope>NUCLEOTIDE SEQUENCE</scope>
</reference>
<protein>
    <submittedName>
        <fullName evidence="1">Uncharacterized protein</fullName>
    </submittedName>
</protein>
<reference evidence="1" key="1">
    <citation type="submission" date="2014-11" db="EMBL/GenBank/DDBJ databases">
        <authorList>
            <person name="Amaro Gonzalez C."/>
        </authorList>
    </citation>
    <scope>NUCLEOTIDE SEQUENCE</scope>
</reference>
<proteinExistence type="predicted"/>
<evidence type="ECO:0000313" key="1">
    <source>
        <dbReference type="EMBL" id="JAH16182.1"/>
    </source>
</evidence>
<accession>A0A0E9QI39</accession>
<sequence length="13" mass="1433">MHHALPAELFGLP</sequence>